<keyword evidence="3" id="KW-1003">Cell membrane</keyword>
<evidence type="ECO:0000313" key="9">
    <source>
        <dbReference type="Proteomes" id="UP000191663"/>
    </source>
</evidence>
<comment type="subcellular location">
    <subcellularLocation>
        <location evidence="1">Cell membrane</location>
        <topology evidence="1">Multi-pass membrane protein</topology>
    </subcellularLocation>
</comment>
<feature type="transmembrane region" description="Helical" evidence="7">
    <location>
        <begin position="117"/>
        <end position="138"/>
    </location>
</feature>
<evidence type="ECO:0000256" key="3">
    <source>
        <dbReference type="ARBA" id="ARBA00022475"/>
    </source>
</evidence>
<evidence type="ECO:0000256" key="4">
    <source>
        <dbReference type="ARBA" id="ARBA00022692"/>
    </source>
</evidence>
<feature type="transmembrane region" description="Helical" evidence="7">
    <location>
        <begin position="55"/>
        <end position="76"/>
    </location>
</feature>
<dbReference type="Pfam" id="PF03773">
    <property type="entry name" value="ArsP_1"/>
    <property type="match status" value="1"/>
</dbReference>
<evidence type="ECO:0000256" key="6">
    <source>
        <dbReference type="ARBA" id="ARBA00023136"/>
    </source>
</evidence>
<comment type="caution">
    <text evidence="8">The sequence shown here is derived from an EMBL/GenBank/DDBJ whole genome shotgun (WGS) entry which is preliminary data.</text>
</comment>
<accession>A0A1V4QE98</accession>
<protein>
    <recommendedName>
        <fullName evidence="10">Permease</fullName>
    </recommendedName>
</protein>
<gene>
    <name evidence="8" type="ORF">BXT86_05265</name>
</gene>
<evidence type="ECO:0000256" key="7">
    <source>
        <dbReference type="SAM" id="Phobius"/>
    </source>
</evidence>
<evidence type="ECO:0008006" key="10">
    <source>
        <dbReference type="Google" id="ProtNLM"/>
    </source>
</evidence>
<proteinExistence type="inferred from homology"/>
<dbReference type="EMBL" id="MUKB01000091">
    <property type="protein sequence ID" value="OPX17678.1"/>
    <property type="molecule type" value="Genomic_DNA"/>
</dbReference>
<evidence type="ECO:0000256" key="5">
    <source>
        <dbReference type="ARBA" id="ARBA00022989"/>
    </source>
</evidence>
<name>A0A1V4QE98_UNCW3</name>
<feature type="transmembrane region" description="Helical" evidence="7">
    <location>
        <begin position="21"/>
        <end position="43"/>
    </location>
</feature>
<reference evidence="9" key="1">
    <citation type="submission" date="2017-01" db="EMBL/GenBank/DDBJ databases">
        <title>Novel pathways for hydrocarbon cycling and metabolic interdependencies in hydrothermal sediment communities.</title>
        <authorList>
            <person name="Dombrowski N."/>
            <person name="Seitz K."/>
            <person name="Teske A."/>
            <person name="Baker B."/>
        </authorList>
    </citation>
    <scope>NUCLEOTIDE SEQUENCE [LARGE SCALE GENOMIC DNA]</scope>
</reference>
<keyword evidence="4 7" id="KW-0812">Transmembrane</keyword>
<sequence>MDKSRFIESIRKASYTLYRMSPMILGIVLLVGLISTLIPKSFYFYLFRKNPVQDAFIGAVIGSISAGNPITSYILGGEFLKQGIGISAVTAFLVAWVSVGIIQIPMEGMVLGWKFSLLRNILSFFSAIIIGIIMGIILGL</sequence>
<evidence type="ECO:0000256" key="2">
    <source>
        <dbReference type="ARBA" id="ARBA00006386"/>
    </source>
</evidence>
<feature type="transmembrane region" description="Helical" evidence="7">
    <location>
        <begin position="83"/>
        <end position="105"/>
    </location>
</feature>
<keyword evidence="5 7" id="KW-1133">Transmembrane helix</keyword>
<organism evidence="8 9">
    <name type="scientific">candidate division WOR-3 bacterium 4484_100</name>
    <dbReference type="NCBI Taxonomy" id="1936077"/>
    <lineage>
        <taxon>Bacteria</taxon>
        <taxon>Bacteria division WOR-3</taxon>
    </lineage>
</organism>
<evidence type="ECO:0000313" key="8">
    <source>
        <dbReference type="EMBL" id="OPX17678.1"/>
    </source>
</evidence>
<dbReference type="GO" id="GO:0005886">
    <property type="term" value="C:plasma membrane"/>
    <property type="evidence" value="ECO:0007669"/>
    <property type="project" value="UniProtKB-SubCell"/>
</dbReference>
<dbReference type="Proteomes" id="UP000191663">
    <property type="component" value="Unassembled WGS sequence"/>
</dbReference>
<dbReference type="AlphaFoldDB" id="A0A1V4QE98"/>
<dbReference type="InterPro" id="IPR005524">
    <property type="entry name" value="DUF318"/>
</dbReference>
<evidence type="ECO:0000256" key="1">
    <source>
        <dbReference type="ARBA" id="ARBA00004651"/>
    </source>
</evidence>
<keyword evidence="6 7" id="KW-0472">Membrane</keyword>
<comment type="similarity">
    <text evidence="2">Belongs to the UPF0718 family.</text>
</comment>